<dbReference type="AlphaFoldDB" id="A0A1C4A374"/>
<dbReference type="PANTHER" id="PTHR14969">
    <property type="entry name" value="SPHINGOSINE-1-PHOSPHATE PHOSPHOHYDROLASE"/>
    <property type="match status" value="1"/>
</dbReference>
<feature type="domain" description="Phosphatidic acid phosphatase type 2/haloperoxidase" evidence="5">
    <location>
        <begin position="73"/>
        <end position="226"/>
    </location>
</feature>
<organism evidence="6 7">
    <name type="scientific">Gilliamella intestini</name>
    <dbReference type="NCBI Taxonomy" id="1798183"/>
    <lineage>
        <taxon>Bacteria</taxon>
        <taxon>Pseudomonadati</taxon>
        <taxon>Pseudomonadota</taxon>
        <taxon>Gammaproteobacteria</taxon>
        <taxon>Orbales</taxon>
        <taxon>Orbaceae</taxon>
        <taxon>Gilliamella</taxon>
    </lineage>
</organism>
<dbReference type="PANTHER" id="PTHR14969:SF54">
    <property type="entry name" value="PHOSPHATIDYLGLYCEROPHOSPHATASE B"/>
    <property type="match status" value="1"/>
</dbReference>
<evidence type="ECO:0000256" key="2">
    <source>
        <dbReference type="ARBA" id="ARBA00032707"/>
    </source>
</evidence>
<dbReference type="SMART" id="SM00014">
    <property type="entry name" value="acidPPc"/>
    <property type="match status" value="1"/>
</dbReference>
<evidence type="ECO:0000313" key="7">
    <source>
        <dbReference type="Proteomes" id="UP000199698"/>
    </source>
</evidence>
<evidence type="ECO:0000259" key="5">
    <source>
        <dbReference type="SMART" id="SM00014"/>
    </source>
</evidence>
<dbReference type="GO" id="GO:0050380">
    <property type="term" value="F:undecaprenyl-diphosphatase activity"/>
    <property type="evidence" value="ECO:0007669"/>
    <property type="project" value="UniProtKB-EC"/>
</dbReference>
<protein>
    <recommendedName>
        <fullName evidence="1">undecaprenyl-diphosphate phosphatase</fullName>
        <ecNumber evidence="1">3.6.1.27</ecNumber>
    </recommendedName>
    <alternativeName>
        <fullName evidence="2">Undecaprenyl pyrophosphate phosphatase</fullName>
    </alternativeName>
</protein>
<dbReference type="Proteomes" id="UP000199698">
    <property type="component" value="Unassembled WGS sequence"/>
</dbReference>
<keyword evidence="4" id="KW-0472">Membrane</keyword>
<feature type="transmembrane region" description="Helical" evidence="4">
    <location>
        <begin position="156"/>
        <end position="176"/>
    </location>
</feature>
<evidence type="ECO:0000256" key="1">
    <source>
        <dbReference type="ARBA" id="ARBA00012374"/>
    </source>
</evidence>
<dbReference type="Pfam" id="PF01569">
    <property type="entry name" value="PAP2"/>
    <property type="match status" value="1"/>
</dbReference>
<dbReference type="EMBL" id="FMBA01000008">
    <property type="protein sequence ID" value="SCB88995.1"/>
    <property type="molecule type" value="Genomic_DNA"/>
</dbReference>
<dbReference type="RefSeq" id="WP_091121087.1">
    <property type="nucleotide sequence ID" value="NZ_FMBA01000008.1"/>
</dbReference>
<dbReference type="SUPFAM" id="SSF48317">
    <property type="entry name" value="Acid phosphatase/Vanadium-dependent haloperoxidase"/>
    <property type="match status" value="1"/>
</dbReference>
<feature type="transmembrane region" description="Helical" evidence="4">
    <location>
        <begin position="209"/>
        <end position="229"/>
    </location>
</feature>
<dbReference type="InterPro" id="IPR036938">
    <property type="entry name" value="PAP2/HPO_sf"/>
</dbReference>
<keyword evidence="7" id="KW-1185">Reference proteome</keyword>
<dbReference type="Gene3D" id="1.20.144.10">
    <property type="entry name" value="Phosphatidic acid phosphatase type 2/haloperoxidase"/>
    <property type="match status" value="1"/>
</dbReference>
<dbReference type="InterPro" id="IPR000326">
    <property type="entry name" value="PAP2/HPO"/>
</dbReference>
<dbReference type="EC" id="3.6.1.27" evidence="1"/>
<proteinExistence type="predicted"/>
<accession>A0A1C4A374</accession>
<reference evidence="7" key="1">
    <citation type="submission" date="2016-08" db="EMBL/GenBank/DDBJ databases">
        <authorList>
            <person name="Varghese N."/>
            <person name="Submissions Spin"/>
        </authorList>
    </citation>
    <scope>NUCLEOTIDE SEQUENCE [LARGE SCALE GENOMIC DNA]</scope>
    <source>
        <strain evidence="7">R-53144</strain>
    </source>
</reference>
<feature type="transmembrane region" description="Helical" evidence="4">
    <location>
        <begin position="75"/>
        <end position="95"/>
    </location>
</feature>
<evidence type="ECO:0000256" key="4">
    <source>
        <dbReference type="SAM" id="Phobius"/>
    </source>
</evidence>
<evidence type="ECO:0000313" key="6">
    <source>
        <dbReference type="EMBL" id="SCB88995.1"/>
    </source>
</evidence>
<sequence length="237" mass="27424">MGLVIKKTIAILAIFLVVPLVIIAINWHWQPTSLNNTSKYLFLVTETASFPWAIITSAILFLVFYLLLPNKTKIILLWLLLVSTILSGQIIKSILKSHTTESRPYVLWMAGEFNITDQQFYSLTDSEKKELIHQLLNNSTKIPSWLSKHWQHETGYSFPSGHTLFAITWAFLALMLLKFKQHYIIITSAIIWSILIEISRLLLGMHRPIDLITSILIAWIISLICYFYAKKWHIVDK</sequence>
<dbReference type="STRING" id="1798183.GA0061080_100820"/>
<name>A0A1C4A374_9GAMM</name>
<feature type="transmembrane region" description="Helical" evidence="4">
    <location>
        <begin position="9"/>
        <end position="29"/>
    </location>
</feature>
<keyword evidence="4" id="KW-0812">Transmembrane</keyword>
<dbReference type="CDD" id="cd01610">
    <property type="entry name" value="PAP2_like"/>
    <property type="match status" value="1"/>
</dbReference>
<dbReference type="OrthoDB" id="5586741at2"/>
<dbReference type="GO" id="GO:0005886">
    <property type="term" value="C:plasma membrane"/>
    <property type="evidence" value="ECO:0007669"/>
    <property type="project" value="TreeGrafter"/>
</dbReference>
<feature type="transmembrane region" description="Helical" evidence="4">
    <location>
        <begin position="183"/>
        <end position="203"/>
    </location>
</feature>
<comment type="catalytic activity">
    <reaction evidence="3">
        <text>di-trans,octa-cis-undecaprenyl diphosphate + H2O = di-trans,octa-cis-undecaprenyl phosphate + phosphate + H(+)</text>
        <dbReference type="Rhea" id="RHEA:28094"/>
        <dbReference type="ChEBI" id="CHEBI:15377"/>
        <dbReference type="ChEBI" id="CHEBI:15378"/>
        <dbReference type="ChEBI" id="CHEBI:43474"/>
        <dbReference type="ChEBI" id="CHEBI:58405"/>
        <dbReference type="ChEBI" id="CHEBI:60392"/>
        <dbReference type="EC" id="3.6.1.27"/>
    </reaction>
</comment>
<gene>
    <name evidence="6" type="ORF">GA0061080_100820</name>
</gene>
<evidence type="ECO:0000256" key="3">
    <source>
        <dbReference type="ARBA" id="ARBA00047594"/>
    </source>
</evidence>
<keyword evidence="4" id="KW-1133">Transmembrane helix</keyword>
<feature type="transmembrane region" description="Helical" evidence="4">
    <location>
        <begin position="49"/>
        <end position="68"/>
    </location>
</feature>